<dbReference type="KEGG" id="dmm:dnm_069030"/>
<dbReference type="EMBL" id="CP061800">
    <property type="protein sequence ID" value="QTA90841.1"/>
    <property type="molecule type" value="Genomic_DNA"/>
</dbReference>
<accession>A0A975BSG3</accession>
<protein>
    <submittedName>
        <fullName evidence="1">Uncharacterized protein</fullName>
    </submittedName>
</protein>
<organism evidence="1 2">
    <name type="scientific">Desulfonema magnum</name>
    <dbReference type="NCBI Taxonomy" id="45655"/>
    <lineage>
        <taxon>Bacteria</taxon>
        <taxon>Pseudomonadati</taxon>
        <taxon>Thermodesulfobacteriota</taxon>
        <taxon>Desulfobacteria</taxon>
        <taxon>Desulfobacterales</taxon>
        <taxon>Desulfococcaceae</taxon>
        <taxon>Desulfonema</taxon>
    </lineage>
</organism>
<reference evidence="1" key="1">
    <citation type="journal article" date="2021" name="Microb. Physiol.">
        <title>Proteogenomic Insights into the Physiology of Marine, Sulfate-Reducing, Filamentous Desulfonema limicola and Desulfonema magnum.</title>
        <authorList>
            <person name="Schnaars V."/>
            <person name="Wohlbrand L."/>
            <person name="Scheve S."/>
            <person name="Hinrichs C."/>
            <person name="Reinhardt R."/>
            <person name="Rabus R."/>
        </authorList>
    </citation>
    <scope>NUCLEOTIDE SEQUENCE</scope>
    <source>
        <strain evidence="1">4be13</strain>
    </source>
</reference>
<evidence type="ECO:0000313" key="2">
    <source>
        <dbReference type="Proteomes" id="UP000663722"/>
    </source>
</evidence>
<proteinExistence type="predicted"/>
<evidence type="ECO:0000313" key="1">
    <source>
        <dbReference type="EMBL" id="QTA90841.1"/>
    </source>
</evidence>
<dbReference type="AlphaFoldDB" id="A0A975BSG3"/>
<sequence length="38" mass="4532">MTRISLIEKLRVIRVICENQWFKPPEPRIDADETDCTD</sequence>
<name>A0A975BSG3_9BACT</name>
<dbReference type="Proteomes" id="UP000663722">
    <property type="component" value="Chromosome"/>
</dbReference>
<gene>
    <name evidence="1" type="ORF">dnm_069030</name>
</gene>
<keyword evidence="2" id="KW-1185">Reference proteome</keyword>